<proteinExistence type="predicted"/>
<dbReference type="Proteomes" id="UP001597399">
    <property type="component" value="Unassembled WGS sequence"/>
</dbReference>
<comment type="caution">
    <text evidence="1">The sequence shown here is derived from an EMBL/GenBank/DDBJ whole genome shotgun (WGS) entry which is preliminary data.</text>
</comment>
<dbReference type="SUPFAM" id="SSF143744">
    <property type="entry name" value="GlcG-like"/>
    <property type="match status" value="1"/>
</dbReference>
<dbReference type="EMBL" id="JBHUMQ010000026">
    <property type="protein sequence ID" value="MFD2694360.1"/>
    <property type="molecule type" value="Genomic_DNA"/>
</dbReference>
<sequence length="176" mass="19108">MNYDAEELQKLIETSIAEGKRQESDSASPLDQEYPSLILLEKLTPIVREVVQKSMEMNVKTTVTLADLTGSIIYCYRMPGCILAGLDLSTKKAYSAVAMNAATASLQQSVQPGADLYQLETMTNGEIVTFGGGVPLRSPNGRLIGGVGVSGAPRSQQDHELAGYFAERFLHIFFSK</sequence>
<dbReference type="InterPro" id="IPR052517">
    <property type="entry name" value="GlcG_carb_metab_protein"/>
</dbReference>
<dbReference type="RefSeq" id="WP_253057903.1">
    <property type="nucleotide sequence ID" value="NZ_JAMXWM010000001.1"/>
</dbReference>
<name>A0ABW5S3I8_9BACL</name>
<dbReference type="InterPro" id="IPR005624">
    <property type="entry name" value="PduO/GlcC-like"/>
</dbReference>
<accession>A0ABW5S3I8</accession>
<reference evidence="2" key="1">
    <citation type="journal article" date="2019" name="Int. J. Syst. Evol. Microbiol.">
        <title>The Global Catalogue of Microorganisms (GCM) 10K type strain sequencing project: providing services to taxonomists for standard genome sequencing and annotation.</title>
        <authorList>
            <consortium name="The Broad Institute Genomics Platform"/>
            <consortium name="The Broad Institute Genome Sequencing Center for Infectious Disease"/>
            <person name="Wu L."/>
            <person name="Ma J."/>
        </authorList>
    </citation>
    <scope>NUCLEOTIDE SEQUENCE [LARGE SCALE GENOMIC DNA]</scope>
    <source>
        <strain evidence="2">TISTR 2466</strain>
    </source>
</reference>
<gene>
    <name evidence="1" type="ORF">ACFSUE_12085</name>
</gene>
<keyword evidence="2" id="KW-1185">Reference proteome</keyword>
<dbReference type="Pfam" id="PF03928">
    <property type="entry name" value="HbpS-like"/>
    <property type="match status" value="1"/>
</dbReference>
<dbReference type="Gene3D" id="3.30.450.150">
    <property type="entry name" value="Haem-degrading domain"/>
    <property type="match status" value="1"/>
</dbReference>
<evidence type="ECO:0000313" key="1">
    <source>
        <dbReference type="EMBL" id="MFD2694360.1"/>
    </source>
</evidence>
<organism evidence="1 2">
    <name type="scientific">Sporolactobacillus shoreicorticis</name>
    <dbReference type="NCBI Taxonomy" id="1923877"/>
    <lineage>
        <taxon>Bacteria</taxon>
        <taxon>Bacillati</taxon>
        <taxon>Bacillota</taxon>
        <taxon>Bacilli</taxon>
        <taxon>Bacillales</taxon>
        <taxon>Sporolactobacillaceae</taxon>
        <taxon>Sporolactobacillus</taxon>
    </lineage>
</organism>
<evidence type="ECO:0000313" key="2">
    <source>
        <dbReference type="Proteomes" id="UP001597399"/>
    </source>
</evidence>
<dbReference type="InterPro" id="IPR038084">
    <property type="entry name" value="PduO/GlcC-like_sf"/>
</dbReference>
<dbReference type="PANTHER" id="PTHR34309:SF1">
    <property type="entry name" value="PROTEIN GLCG"/>
    <property type="match status" value="1"/>
</dbReference>
<dbReference type="PANTHER" id="PTHR34309">
    <property type="entry name" value="SLR1406 PROTEIN"/>
    <property type="match status" value="1"/>
</dbReference>
<protein>
    <submittedName>
        <fullName evidence="1">Heme-binding protein</fullName>
    </submittedName>
</protein>